<keyword evidence="3" id="KW-1185">Reference proteome</keyword>
<name>A0A7G9R3J5_9MICO</name>
<dbReference type="KEGG" id="pei:H9L10_03685"/>
<dbReference type="EMBL" id="CP060712">
    <property type="protein sequence ID" value="QNN50170.1"/>
    <property type="molecule type" value="Genomic_DNA"/>
</dbReference>
<feature type="transmembrane region" description="Helical" evidence="1">
    <location>
        <begin position="39"/>
        <end position="59"/>
    </location>
</feature>
<gene>
    <name evidence="2" type="ORF">H9L10_03685</name>
</gene>
<protein>
    <submittedName>
        <fullName evidence="2">Uncharacterized protein</fullName>
    </submittedName>
</protein>
<evidence type="ECO:0000313" key="3">
    <source>
        <dbReference type="Proteomes" id="UP000515976"/>
    </source>
</evidence>
<evidence type="ECO:0000313" key="2">
    <source>
        <dbReference type="EMBL" id="QNN50170.1"/>
    </source>
</evidence>
<keyword evidence="1" id="KW-0472">Membrane</keyword>
<accession>A0A7G9R3J5</accession>
<sequence>MSLTRRGIAVVCVGVVLAAVFSLAVLAGLLAAFGLTHPTGAFIVLGLLGSTVAVLASLTSNAPSEPAQRDGLLDREGHY</sequence>
<keyword evidence="1" id="KW-1133">Transmembrane helix</keyword>
<reference evidence="2 3" key="1">
    <citation type="submission" date="2020-08" db="EMBL/GenBank/DDBJ databases">
        <title>Genome sequence of Phycicoccus endophyticus JCM 31784T.</title>
        <authorList>
            <person name="Hyun D.-W."/>
            <person name="Bae J.-W."/>
        </authorList>
    </citation>
    <scope>NUCLEOTIDE SEQUENCE [LARGE SCALE GENOMIC DNA]</scope>
    <source>
        <strain evidence="2 3">JCM 31784</strain>
    </source>
</reference>
<organism evidence="2 3">
    <name type="scientific">Phycicoccus endophyticus</name>
    <dbReference type="NCBI Taxonomy" id="1690220"/>
    <lineage>
        <taxon>Bacteria</taxon>
        <taxon>Bacillati</taxon>
        <taxon>Actinomycetota</taxon>
        <taxon>Actinomycetes</taxon>
        <taxon>Micrococcales</taxon>
        <taxon>Intrasporangiaceae</taxon>
        <taxon>Phycicoccus</taxon>
    </lineage>
</organism>
<keyword evidence="1" id="KW-0812">Transmembrane</keyword>
<evidence type="ECO:0000256" key="1">
    <source>
        <dbReference type="SAM" id="Phobius"/>
    </source>
</evidence>
<feature type="transmembrane region" description="Helical" evidence="1">
    <location>
        <begin position="7"/>
        <end position="33"/>
    </location>
</feature>
<dbReference type="RefSeq" id="WP_166102394.1">
    <property type="nucleotide sequence ID" value="NZ_BMMY01000002.1"/>
</dbReference>
<dbReference type="Proteomes" id="UP000515976">
    <property type="component" value="Chromosome"/>
</dbReference>
<proteinExistence type="predicted"/>
<dbReference type="AlphaFoldDB" id="A0A7G9R3J5"/>